<reference evidence="2" key="1">
    <citation type="submission" date="2023-03" db="EMBL/GenBank/DDBJ databases">
        <title>Edaphobacter sp.</title>
        <authorList>
            <person name="Huber K.J."/>
            <person name="Papendorf J."/>
            <person name="Pilke C."/>
            <person name="Bunk B."/>
            <person name="Sproeer C."/>
            <person name="Pester M."/>
        </authorList>
    </citation>
    <scope>NUCLEOTIDE SEQUENCE</scope>
    <source>
        <strain evidence="2">DSM 110680</strain>
    </source>
</reference>
<name>A0AAU7DJI7_9BACT</name>
<dbReference type="FunFam" id="3.40.50.300:FF:002534">
    <property type="entry name" value="Putative RecF protein"/>
    <property type="match status" value="1"/>
</dbReference>
<dbReference type="InterPro" id="IPR027417">
    <property type="entry name" value="P-loop_NTPase"/>
</dbReference>
<dbReference type="GO" id="GO:0016887">
    <property type="term" value="F:ATP hydrolysis activity"/>
    <property type="evidence" value="ECO:0007669"/>
    <property type="project" value="InterPro"/>
</dbReference>
<dbReference type="Pfam" id="PF13304">
    <property type="entry name" value="AAA_21"/>
    <property type="match status" value="1"/>
</dbReference>
<dbReference type="Gene3D" id="3.40.50.300">
    <property type="entry name" value="P-loop containing nucleotide triphosphate hydrolases"/>
    <property type="match status" value="2"/>
</dbReference>
<organism evidence="2">
    <name type="scientific">Telmatobacter sp. DSM 110680</name>
    <dbReference type="NCBI Taxonomy" id="3036704"/>
    <lineage>
        <taxon>Bacteria</taxon>
        <taxon>Pseudomonadati</taxon>
        <taxon>Acidobacteriota</taxon>
        <taxon>Terriglobia</taxon>
        <taxon>Terriglobales</taxon>
        <taxon>Acidobacteriaceae</taxon>
        <taxon>Telmatobacter</taxon>
    </lineage>
</organism>
<evidence type="ECO:0000259" key="1">
    <source>
        <dbReference type="Pfam" id="PF13304"/>
    </source>
</evidence>
<dbReference type="InterPro" id="IPR014555">
    <property type="entry name" value="RecF-like"/>
</dbReference>
<dbReference type="SUPFAM" id="SSF52540">
    <property type="entry name" value="P-loop containing nucleoside triphosphate hydrolases"/>
    <property type="match status" value="1"/>
</dbReference>
<dbReference type="RefSeq" id="WP_348262712.1">
    <property type="nucleotide sequence ID" value="NZ_CP121196.1"/>
</dbReference>
<dbReference type="GO" id="GO:0000731">
    <property type="term" value="P:DNA synthesis involved in DNA repair"/>
    <property type="evidence" value="ECO:0007669"/>
    <property type="project" value="TreeGrafter"/>
</dbReference>
<protein>
    <submittedName>
        <fullName evidence="2">AAA family ATPase</fullName>
    </submittedName>
</protein>
<dbReference type="InterPro" id="IPR003959">
    <property type="entry name" value="ATPase_AAA_core"/>
</dbReference>
<dbReference type="PANTHER" id="PTHR32182:SF25">
    <property type="entry name" value="SLR1056 PROTEIN"/>
    <property type="match status" value="1"/>
</dbReference>
<dbReference type="GO" id="GO:0006302">
    <property type="term" value="P:double-strand break repair"/>
    <property type="evidence" value="ECO:0007669"/>
    <property type="project" value="TreeGrafter"/>
</dbReference>
<dbReference type="FunFam" id="3.40.50.300:FF:002708">
    <property type="entry name" value="FeS assembly ATPase SufC"/>
    <property type="match status" value="1"/>
</dbReference>
<evidence type="ECO:0000313" key="2">
    <source>
        <dbReference type="EMBL" id="XBH17487.1"/>
    </source>
</evidence>
<dbReference type="PANTHER" id="PTHR32182">
    <property type="entry name" value="DNA REPLICATION AND REPAIR PROTEIN RECF"/>
    <property type="match status" value="1"/>
</dbReference>
<sequence length="389" mass="42650">MIQTLAVSGYRSLRNLVLPLGQLNLVTGANGTGKSSLYRALRLLGDAALNTVVASLAREGGLPSTLWAGPEKIARSVRMGEHKVEGTPRQKSVSLKLGFAGDPYSYCIDLGYPPPAQTAFPLDPAIKRECIWHGGIYRRASVLVDRNNRLVQVTPAKTAKHDEPTFLTKELSSTDSMLATIADPQRAPEMLAVRESIRGWRFYEGFRTDAASPVRVSQVGTFTPVLNNDGTDLPAALQTIRIFGDAEALDRTIEDAFPGSRIEIDVQNGRFEVQLRQHGLLRPLSAAELSDGTLRYLLWTAALLTPRPPELMVLNEPETSLHPDLLPALSRLIIHAAEVAQLIVVSHSPVLIKAFEAKCNRLHLEKSFGETVLAGATLFSTPKWEWPVR</sequence>
<proteinExistence type="predicted"/>
<feature type="domain" description="ATPase AAA-type core" evidence="1">
    <location>
        <begin position="199"/>
        <end position="352"/>
    </location>
</feature>
<dbReference type="EMBL" id="CP121196">
    <property type="protein sequence ID" value="XBH17487.1"/>
    <property type="molecule type" value="Genomic_DNA"/>
</dbReference>
<dbReference type="PIRSF" id="PIRSF029347">
    <property type="entry name" value="RecF"/>
    <property type="match status" value="1"/>
</dbReference>
<gene>
    <name evidence="2" type="ORF">P8935_23340</name>
</gene>
<dbReference type="GO" id="GO:0005524">
    <property type="term" value="F:ATP binding"/>
    <property type="evidence" value="ECO:0007669"/>
    <property type="project" value="InterPro"/>
</dbReference>
<dbReference type="AlphaFoldDB" id="A0AAU7DJI7"/>
<accession>A0AAU7DJI7</accession>